<dbReference type="Gene3D" id="3.40.50.720">
    <property type="entry name" value="NAD(P)-binding Rossmann-like Domain"/>
    <property type="match status" value="1"/>
</dbReference>
<sequence length="248" mass="25592">MSRLLDRVAIVTGASKGIGAGIARQLAADGAKVVISYASGRRGADAVLADIDAAGGTAIALRADVRQRADMEALVEAAREHFGRLDILVNNAGVYRFARIEDTTADLYRLQFDINVLGPLQLISAASPYLGAGSSIINVSSSVTSVLPAESAVYSGTKGALDAITGVLARELGPRGIRVNAVNPGLIDTEGTQTAGALGAEFQAWNEARTPLGRIGQVGDIAPIVAFLASDDARWVTGETLFGSGGMR</sequence>
<dbReference type="GO" id="GO:0016491">
    <property type="term" value="F:oxidoreductase activity"/>
    <property type="evidence" value="ECO:0007669"/>
    <property type="project" value="UniProtKB-KW"/>
</dbReference>
<dbReference type="eggNOG" id="COG1028">
    <property type="taxonomic scope" value="Bacteria"/>
</dbReference>
<dbReference type="EMBL" id="FMWB01000019">
    <property type="protein sequence ID" value="SCZ48024.1"/>
    <property type="molecule type" value="Genomic_DNA"/>
</dbReference>
<dbReference type="RefSeq" id="WP_074585061.1">
    <property type="nucleotide sequence ID" value="NZ_FMWB01000019.1"/>
</dbReference>
<dbReference type="PRINTS" id="PR00081">
    <property type="entry name" value="GDHRDH"/>
</dbReference>
<gene>
    <name evidence="4" type="ORF">SAMN05216279_11927</name>
</gene>
<dbReference type="OrthoDB" id="9803333at2"/>
<dbReference type="FunFam" id="3.40.50.720:FF:000084">
    <property type="entry name" value="Short-chain dehydrogenase reductase"/>
    <property type="match status" value="1"/>
</dbReference>
<dbReference type="InterPro" id="IPR057326">
    <property type="entry name" value="KR_dom"/>
</dbReference>
<comment type="similarity">
    <text evidence="1">Belongs to the short-chain dehydrogenases/reductases (SDR) family.</text>
</comment>
<dbReference type="AlphaFoldDB" id="A0A1G5PER4"/>
<protein>
    <submittedName>
        <fullName evidence="4">3-oxoacyl-[acyl-carrier protein] reductase</fullName>
    </submittedName>
</protein>
<dbReference type="Pfam" id="PF13561">
    <property type="entry name" value="adh_short_C2"/>
    <property type="match status" value="1"/>
</dbReference>
<comment type="caution">
    <text evidence="4">The sequence shown here is derived from an EMBL/GenBank/DDBJ whole genome shotgun (WGS) entry which is preliminary data.</text>
</comment>
<dbReference type="NCBIfam" id="NF005559">
    <property type="entry name" value="PRK07231.1"/>
    <property type="match status" value="1"/>
</dbReference>
<dbReference type="PROSITE" id="PS00061">
    <property type="entry name" value="ADH_SHORT"/>
    <property type="match status" value="1"/>
</dbReference>
<evidence type="ECO:0000256" key="2">
    <source>
        <dbReference type="ARBA" id="ARBA00023002"/>
    </source>
</evidence>
<dbReference type="PANTHER" id="PTHR43639">
    <property type="entry name" value="OXIDOREDUCTASE, SHORT-CHAIN DEHYDROGENASE/REDUCTASE FAMILY (AFU_ORTHOLOGUE AFUA_5G02870)"/>
    <property type="match status" value="1"/>
</dbReference>
<name>A0A1G5PER4_9PSED</name>
<evidence type="ECO:0000313" key="5">
    <source>
        <dbReference type="Proteomes" id="UP000183046"/>
    </source>
</evidence>
<dbReference type="SUPFAM" id="SSF51735">
    <property type="entry name" value="NAD(P)-binding Rossmann-fold domains"/>
    <property type="match status" value="1"/>
</dbReference>
<evidence type="ECO:0000256" key="1">
    <source>
        <dbReference type="ARBA" id="ARBA00006484"/>
    </source>
</evidence>
<dbReference type="InterPro" id="IPR002347">
    <property type="entry name" value="SDR_fam"/>
</dbReference>
<dbReference type="PANTHER" id="PTHR43639:SF1">
    <property type="entry name" value="SHORT-CHAIN DEHYDROGENASE_REDUCTASE FAMILY PROTEIN"/>
    <property type="match status" value="1"/>
</dbReference>
<dbReference type="InterPro" id="IPR036291">
    <property type="entry name" value="NAD(P)-bd_dom_sf"/>
</dbReference>
<dbReference type="InterPro" id="IPR020904">
    <property type="entry name" value="Sc_DH/Rdtase_CS"/>
</dbReference>
<accession>A0A1G5PER4</accession>
<reference evidence="5" key="1">
    <citation type="submission" date="2016-10" db="EMBL/GenBank/DDBJ databases">
        <authorList>
            <person name="de Groot N.N."/>
        </authorList>
    </citation>
    <scope>NUCLEOTIDE SEQUENCE [LARGE SCALE GENOMIC DNA]</scope>
    <source>
        <strain evidence="5">DSM 15758</strain>
    </source>
</reference>
<organism evidence="4 5">
    <name type="scientific">Pseudomonas oryzihabitans</name>
    <dbReference type="NCBI Taxonomy" id="47885"/>
    <lineage>
        <taxon>Bacteria</taxon>
        <taxon>Pseudomonadati</taxon>
        <taxon>Pseudomonadota</taxon>
        <taxon>Gammaproteobacteria</taxon>
        <taxon>Pseudomonadales</taxon>
        <taxon>Pseudomonadaceae</taxon>
        <taxon>Pseudomonas</taxon>
    </lineage>
</organism>
<keyword evidence="2" id="KW-0560">Oxidoreductase</keyword>
<dbReference type="Proteomes" id="UP000183046">
    <property type="component" value="Unassembled WGS sequence"/>
</dbReference>
<feature type="domain" description="Ketoreductase" evidence="3">
    <location>
        <begin position="7"/>
        <end position="190"/>
    </location>
</feature>
<dbReference type="SMART" id="SM00822">
    <property type="entry name" value="PKS_KR"/>
    <property type="match status" value="1"/>
</dbReference>
<evidence type="ECO:0000259" key="3">
    <source>
        <dbReference type="SMART" id="SM00822"/>
    </source>
</evidence>
<proteinExistence type="inferred from homology"/>
<dbReference type="PRINTS" id="PR00080">
    <property type="entry name" value="SDRFAMILY"/>
</dbReference>
<evidence type="ECO:0000313" key="4">
    <source>
        <dbReference type="EMBL" id="SCZ48024.1"/>
    </source>
</evidence>